<evidence type="ECO:0000313" key="2">
    <source>
        <dbReference type="EMBL" id="AHB49848.1"/>
    </source>
</evidence>
<dbReference type="OrthoDB" id="7931470at2"/>
<name>V5SH48_9HYPH</name>
<dbReference type="AlphaFoldDB" id="V5SH48"/>
<evidence type="ECO:0000256" key="1">
    <source>
        <dbReference type="SAM" id="MobiDB-lite"/>
    </source>
</evidence>
<keyword evidence="3" id="KW-1185">Reference proteome</keyword>
<dbReference type="KEGG" id="hni:W911_02225"/>
<dbReference type="Proteomes" id="UP000018542">
    <property type="component" value="Chromosome"/>
</dbReference>
<gene>
    <name evidence="2" type="ORF">W911_02225</name>
</gene>
<protein>
    <submittedName>
        <fullName evidence="2">Uncharacterized protein</fullName>
    </submittedName>
</protein>
<dbReference type="PATRIC" id="fig|1029756.8.peg.473"/>
<dbReference type="EMBL" id="CP006912">
    <property type="protein sequence ID" value="AHB49848.1"/>
    <property type="molecule type" value="Genomic_DNA"/>
</dbReference>
<organism evidence="2 3">
    <name type="scientific">Hyphomicrobium nitrativorans NL23</name>
    <dbReference type="NCBI Taxonomy" id="1029756"/>
    <lineage>
        <taxon>Bacteria</taxon>
        <taxon>Pseudomonadati</taxon>
        <taxon>Pseudomonadota</taxon>
        <taxon>Alphaproteobacteria</taxon>
        <taxon>Hyphomicrobiales</taxon>
        <taxon>Hyphomicrobiaceae</taxon>
        <taxon>Hyphomicrobium</taxon>
    </lineage>
</organism>
<proteinExistence type="predicted"/>
<accession>V5SH48</accession>
<dbReference type="HOGENOM" id="CLU_1382495_0_0_5"/>
<evidence type="ECO:0000313" key="3">
    <source>
        <dbReference type="Proteomes" id="UP000018542"/>
    </source>
</evidence>
<dbReference type="RefSeq" id="WP_023785873.1">
    <property type="nucleotide sequence ID" value="NC_022997.1"/>
</dbReference>
<reference evidence="2 3" key="1">
    <citation type="journal article" date="2014" name="Genome Announc.">
        <title>Complete Genome Sequence of Hyphomicrobium nitrativorans Strain NL23, a Denitrifying Bacterium Isolated from Biofilm of a Methanol-Fed Denitrification System Treating Seawater at the Montreal Biodome.</title>
        <authorList>
            <person name="Martineau C."/>
            <person name="Villeneuve C."/>
            <person name="Mauffrey F."/>
            <person name="Villemur R."/>
        </authorList>
    </citation>
    <scope>NUCLEOTIDE SEQUENCE [LARGE SCALE GENOMIC DNA]</scope>
    <source>
        <strain evidence="2">NL23</strain>
    </source>
</reference>
<feature type="region of interest" description="Disordered" evidence="1">
    <location>
        <begin position="161"/>
        <end position="197"/>
    </location>
</feature>
<sequence length="197" mass="21210">MPLRPSARANGPVKDEKEARLKAFVARHLEALREQGAPAGNVTYRLLALSAESPVACALEALTADLEAAGVALEIVFVRHTKLEPAAAMTRADCRFATDIRLLDAHEQLVLDDTTAWIGDCMRRDPLKRDAYELFCDRCTTTSGNAQRSFAHIWNAAGPKGSLSAAPAPRGPRPPNLFDPSLLAGNDAAPPPALLRH</sequence>